<accession>A0A8A3S0U4</accession>
<keyword evidence="1" id="KW-0966">Cell projection</keyword>
<keyword evidence="2" id="KW-1185">Reference proteome</keyword>
<dbReference type="PANTHER" id="PTHR41930">
    <property type="entry name" value="UPF0200 PROTEIN MJ1399"/>
    <property type="match status" value="1"/>
</dbReference>
<dbReference type="GeneID" id="76422779"/>
<sequence>MKVIGIVGMPASGKGEFSKIAEARGIPVVVMGDVIRAAVVEAGLEMSDANMGKVSSDLRAEHGMGAIALKSIPFVEKQDAPIVVIDGIRGSAEVEIFREHFPAFLLVAVTASFETRFGRLKERGRVDDVDSAGALRIRDERELGWGLGEAMAMADVEIANESGMEEYTAKVARLIGAMEGCP</sequence>
<keyword evidence="1" id="KW-0969">Cilium</keyword>
<dbReference type="AlphaFoldDB" id="A0A8A3S0U4"/>
<keyword evidence="1" id="KW-0282">Flagellum</keyword>
<dbReference type="RefSeq" id="WP_265581377.1">
    <property type="nucleotide sequence ID" value="NZ_CP036172.1"/>
</dbReference>
<dbReference type="KEGG" id="maqe:RJ40_00455"/>
<dbReference type="SUPFAM" id="SSF52540">
    <property type="entry name" value="P-loop containing nucleoside triphosphate hydrolases"/>
    <property type="match status" value="1"/>
</dbReference>
<organism evidence="1 2">
    <name type="scientific">Methanofollis aquaemaris</name>
    <dbReference type="NCBI Taxonomy" id="126734"/>
    <lineage>
        <taxon>Archaea</taxon>
        <taxon>Methanobacteriati</taxon>
        <taxon>Methanobacteriota</taxon>
        <taxon>Stenosarchaea group</taxon>
        <taxon>Methanomicrobia</taxon>
        <taxon>Methanomicrobiales</taxon>
        <taxon>Methanomicrobiaceae</taxon>
        <taxon>Methanofollis</taxon>
    </lineage>
</organism>
<reference evidence="1" key="1">
    <citation type="journal article" date="2001" name="Int. J. Syst. Evol. Microbiol.">
        <title>Methanofollis aquaemaris sp. nov., a methanogen isolated from an aquaculture fish pond.</title>
        <authorList>
            <person name="Lai M.C."/>
            <person name="Chen S.C."/>
        </authorList>
    </citation>
    <scope>NUCLEOTIDE SEQUENCE</scope>
    <source>
        <strain evidence="1">N2F9704</strain>
    </source>
</reference>
<protein>
    <submittedName>
        <fullName evidence="1">Flagellar hook-basal body complex protein FliE</fullName>
    </submittedName>
</protein>
<dbReference type="EMBL" id="CP036172">
    <property type="protein sequence ID" value="QSZ66078.1"/>
    <property type="molecule type" value="Genomic_DNA"/>
</dbReference>
<dbReference type="Pfam" id="PF13207">
    <property type="entry name" value="AAA_17"/>
    <property type="match status" value="1"/>
</dbReference>
<dbReference type="Gene3D" id="3.40.50.300">
    <property type="entry name" value="P-loop containing nucleotide triphosphate hydrolases"/>
    <property type="match status" value="1"/>
</dbReference>
<evidence type="ECO:0000313" key="2">
    <source>
        <dbReference type="Proteomes" id="UP001042704"/>
    </source>
</evidence>
<dbReference type="PANTHER" id="PTHR41930:SF1">
    <property type="entry name" value="DEPHOSPHO-COA KINASE"/>
    <property type="match status" value="1"/>
</dbReference>
<gene>
    <name evidence="1" type="primary">fliE</name>
    <name evidence="1" type="ORF">RJ40_00455</name>
</gene>
<reference evidence="1" key="2">
    <citation type="submission" date="2019-02" db="EMBL/GenBank/DDBJ databases">
        <authorList>
            <person name="Chen S.-C."/>
            <person name="Chien H.-H."/>
            <person name="Lai M.-C."/>
        </authorList>
    </citation>
    <scope>NUCLEOTIDE SEQUENCE</scope>
    <source>
        <strain evidence="1">N2F9704</strain>
    </source>
</reference>
<proteinExistence type="predicted"/>
<name>A0A8A3S0U4_9EURY</name>
<dbReference type="Proteomes" id="UP001042704">
    <property type="component" value="Chromosome"/>
</dbReference>
<dbReference type="InterPro" id="IPR027417">
    <property type="entry name" value="P-loop_NTPase"/>
</dbReference>
<evidence type="ECO:0000313" key="1">
    <source>
        <dbReference type="EMBL" id="QSZ66078.1"/>
    </source>
</evidence>